<organism evidence="2 3">
    <name type="scientific">Ferruginivarius sediminum</name>
    <dbReference type="NCBI Taxonomy" id="2661937"/>
    <lineage>
        <taxon>Bacteria</taxon>
        <taxon>Pseudomonadati</taxon>
        <taxon>Pseudomonadota</taxon>
        <taxon>Alphaproteobacteria</taxon>
        <taxon>Rhodospirillales</taxon>
        <taxon>Rhodospirillaceae</taxon>
        <taxon>Ferruginivarius</taxon>
    </lineage>
</organism>
<feature type="compositionally biased region" description="Basic residues" evidence="1">
    <location>
        <begin position="34"/>
        <end position="45"/>
    </location>
</feature>
<feature type="region of interest" description="Disordered" evidence="1">
    <location>
        <begin position="1"/>
        <end position="66"/>
    </location>
</feature>
<reference evidence="2 3" key="1">
    <citation type="submission" date="2018-07" db="EMBL/GenBank/DDBJ databases">
        <title>Venubactetium sediminum gen. nov., sp. nov., isolated from a marine solar saltern.</title>
        <authorList>
            <person name="Wang S."/>
        </authorList>
    </citation>
    <scope>NUCLEOTIDE SEQUENCE [LARGE SCALE GENOMIC DNA]</scope>
    <source>
        <strain evidence="2 3">WD2A32</strain>
    </source>
</reference>
<accession>A0A369TDK0</accession>
<dbReference type="RefSeq" id="WP_114581179.1">
    <property type="nucleotide sequence ID" value="NZ_QPMH01000004.1"/>
</dbReference>
<dbReference type="Proteomes" id="UP000253941">
    <property type="component" value="Unassembled WGS sequence"/>
</dbReference>
<sequence length="66" mass="7043">MATQRDDNAEGGRKAGAPADDRQARQARALRENLRKRKAQKRGRKSRADADGTGCADTGDSDTGGQ</sequence>
<feature type="compositionally biased region" description="Basic and acidic residues" evidence="1">
    <location>
        <begin position="1"/>
        <end position="33"/>
    </location>
</feature>
<name>A0A369TDK0_9PROT</name>
<gene>
    <name evidence="2" type="ORF">DRB17_05430</name>
</gene>
<protein>
    <submittedName>
        <fullName evidence="2">Uncharacterized protein</fullName>
    </submittedName>
</protein>
<dbReference type="AlphaFoldDB" id="A0A369TDK0"/>
<keyword evidence="3" id="KW-1185">Reference proteome</keyword>
<proteinExistence type="predicted"/>
<evidence type="ECO:0000313" key="3">
    <source>
        <dbReference type="Proteomes" id="UP000253941"/>
    </source>
</evidence>
<feature type="compositionally biased region" description="Low complexity" evidence="1">
    <location>
        <begin position="51"/>
        <end position="66"/>
    </location>
</feature>
<evidence type="ECO:0000313" key="2">
    <source>
        <dbReference type="EMBL" id="RDD62604.1"/>
    </source>
</evidence>
<evidence type="ECO:0000256" key="1">
    <source>
        <dbReference type="SAM" id="MobiDB-lite"/>
    </source>
</evidence>
<comment type="caution">
    <text evidence="2">The sequence shown here is derived from an EMBL/GenBank/DDBJ whole genome shotgun (WGS) entry which is preliminary data.</text>
</comment>
<dbReference type="EMBL" id="QPMH01000004">
    <property type="protein sequence ID" value="RDD62604.1"/>
    <property type="molecule type" value="Genomic_DNA"/>
</dbReference>